<comment type="caution">
    <text evidence="2">The sequence shown here is derived from an EMBL/GenBank/DDBJ whole genome shotgun (WGS) entry which is preliminary data.</text>
</comment>
<dbReference type="Pfam" id="PF12697">
    <property type="entry name" value="Abhydrolase_6"/>
    <property type="match status" value="1"/>
</dbReference>
<dbReference type="SUPFAM" id="SSF53474">
    <property type="entry name" value="alpha/beta-Hydrolases"/>
    <property type="match status" value="1"/>
</dbReference>
<name>A0ABV2I854_9HYPH</name>
<dbReference type="Proteomes" id="UP001549164">
    <property type="component" value="Unassembled WGS sequence"/>
</dbReference>
<dbReference type="InterPro" id="IPR029058">
    <property type="entry name" value="AB_hydrolase_fold"/>
</dbReference>
<evidence type="ECO:0000313" key="3">
    <source>
        <dbReference type="Proteomes" id="UP001549164"/>
    </source>
</evidence>
<keyword evidence="3" id="KW-1185">Reference proteome</keyword>
<dbReference type="PANTHER" id="PTHR43433:SF5">
    <property type="entry name" value="AB HYDROLASE-1 DOMAIN-CONTAINING PROTEIN"/>
    <property type="match status" value="1"/>
</dbReference>
<protein>
    <submittedName>
        <fullName evidence="2">Pimeloyl-ACP methyl ester carboxylesterase</fullName>
    </submittedName>
</protein>
<dbReference type="PANTHER" id="PTHR43433">
    <property type="entry name" value="HYDROLASE, ALPHA/BETA FOLD FAMILY PROTEIN"/>
    <property type="match status" value="1"/>
</dbReference>
<dbReference type="InterPro" id="IPR000073">
    <property type="entry name" value="AB_hydrolase_1"/>
</dbReference>
<feature type="domain" description="AB hydrolase-1" evidence="1">
    <location>
        <begin position="22"/>
        <end position="254"/>
    </location>
</feature>
<dbReference type="RefSeq" id="WP_354433375.1">
    <property type="nucleotide sequence ID" value="NZ_JBEPLY010000003.1"/>
</dbReference>
<dbReference type="Gene3D" id="3.40.50.1820">
    <property type="entry name" value="alpha/beta hydrolase"/>
    <property type="match status" value="1"/>
</dbReference>
<dbReference type="PRINTS" id="PR00111">
    <property type="entry name" value="ABHYDROLASE"/>
</dbReference>
<accession>A0ABV2I854</accession>
<gene>
    <name evidence="2" type="ORF">ABID12_001042</name>
</gene>
<evidence type="ECO:0000313" key="2">
    <source>
        <dbReference type="EMBL" id="MET3599111.1"/>
    </source>
</evidence>
<organism evidence="2 3">
    <name type="scientific">Martelella mangrovi</name>
    <dbReference type="NCBI Taxonomy" id="1397477"/>
    <lineage>
        <taxon>Bacteria</taxon>
        <taxon>Pseudomonadati</taxon>
        <taxon>Pseudomonadota</taxon>
        <taxon>Alphaproteobacteria</taxon>
        <taxon>Hyphomicrobiales</taxon>
        <taxon>Aurantimonadaceae</taxon>
        <taxon>Martelella</taxon>
    </lineage>
</organism>
<dbReference type="EMBL" id="JBEPLY010000003">
    <property type="protein sequence ID" value="MET3599111.1"/>
    <property type="molecule type" value="Genomic_DNA"/>
</dbReference>
<dbReference type="InterPro" id="IPR050471">
    <property type="entry name" value="AB_hydrolase"/>
</dbReference>
<evidence type="ECO:0000259" key="1">
    <source>
        <dbReference type="Pfam" id="PF12697"/>
    </source>
</evidence>
<reference evidence="2 3" key="1">
    <citation type="submission" date="2024-06" db="EMBL/GenBank/DDBJ databases">
        <title>Genomic Encyclopedia of Type Strains, Phase IV (KMG-IV): sequencing the most valuable type-strain genomes for metagenomic binning, comparative biology and taxonomic classification.</title>
        <authorList>
            <person name="Goeker M."/>
        </authorList>
    </citation>
    <scope>NUCLEOTIDE SEQUENCE [LARGE SCALE GENOMIC DNA]</scope>
    <source>
        <strain evidence="2 3">DSM 28102</strain>
    </source>
</reference>
<proteinExistence type="predicted"/>
<sequence>MHFTTFEGASVGYRREGRGPALVLVHGTGGDSEGNWSAVAAELSKDFTVIRPDYSGSGQTKDDGRRLTVDYLAGQVLAAADDAGADRFSLVGFSLGAAIAARIAADHAARVGDLVLIAGFSRPDPRLKLQFKLWRDLIATDRAAMARLILLTGFSPDALSGWGDDAVEQAVKAMVETQDWQGMARQVALDLALDVTDAADRITARTLVVGNKHDHMVPPAHARALAALIRDAAYVELPAGHLVPMERPDLTAEAIRHFLVGLSTAPTAQVHD</sequence>